<feature type="region of interest" description="Disordered" evidence="9">
    <location>
        <begin position="1"/>
        <end position="119"/>
    </location>
</feature>
<feature type="coiled-coil region" evidence="8">
    <location>
        <begin position="146"/>
        <end position="234"/>
    </location>
</feature>
<dbReference type="InterPro" id="IPR007033">
    <property type="entry name" value="GORAB"/>
</dbReference>
<evidence type="ECO:0000256" key="2">
    <source>
        <dbReference type="ARBA" id="ARBA00004555"/>
    </source>
</evidence>
<comment type="subcellular location">
    <subcellularLocation>
        <location evidence="1">Cytoplasm</location>
    </subcellularLocation>
    <subcellularLocation>
        <location evidence="2">Golgi apparatus</location>
    </subcellularLocation>
</comment>
<feature type="compositionally biased region" description="Basic and acidic residues" evidence="9">
    <location>
        <begin position="478"/>
        <end position="493"/>
    </location>
</feature>
<keyword evidence="7 8" id="KW-0175">Coiled coil</keyword>
<evidence type="ECO:0000256" key="7">
    <source>
        <dbReference type="ARBA" id="ARBA00023054"/>
    </source>
</evidence>
<dbReference type="Proteomes" id="UP000735302">
    <property type="component" value="Unassembled WGS sequence"/>
</dbReference>
<organism evidence="10 11">
    <name type="scientific">Plakobranchus ocellatus</name>
    <dbReference type="NCBI Taxonomy" id="259542"/>
    <lineage>
        <taxon>Eukaryota</taxon>
        <taxon>Metazoa</taxon>
        <taxon>Spiralia</taxon>
        <taxon>Lophotrochozoa</taxon>
        <taxon>Mollusca</taxon>
        <taxon>Gastropoda</taxon>
        <taxon>Heterobranchia</taxon>
        <taxon>Euthyneura</taxon>
        <taxon>Panpulmonata</taxon>
        <taxon>Sacoglossa</taxon>
        <taxon>Placobranchoidea</taxon>
        <taxon>Plakobranchidae</taxon>
        <taxon>Plakobranchus</taxon>
    </lineage>
</organism>
<dbReference type="GO" id="GO:0005794">
    <property type="term" value="C:Golgi apparatus"/>
    <property type="evidence" value="ECO:0007669"/>
    <property type="project" value="UniProtKB-SubCell"/>
</dbReference>
<keyword evidence="11" id="KW-1185">Reference proteome</keyword>
<protein>
    <recommendedName>
        <fullName evidence="4">RAB6-interacting golgin</fullName>
    </recommendedName>
</protein>
<sequence length="527" mass="57847">MAGSGWSGFTDEDLRKMKVTAEKDEASRSNAQRQAQAAARRQRQAQQRAMTTPVSGKRHSTKGETETSPQLDPSMKLGGQTNKQRQGNQSTESSHKETSAHQNGPAKSEIAAVSGSANGTQVVEKEVKELDETEALNVELGNVQKFQQQQKVIEEANKQKRALLAKAIEDRRKRAKAEADKLVRVQQELNHLDSLLTADVGIIRDKIEVASLEYMEAQKRYEKAEKEFVAAKMDLFYKGEAKESLTEHLYTIIHQNEVRKARKLVELMEKLAMEVTPEEMELTIPAIPQLSNFTAVATLHDPNSPHHPLNLAQHQQQAVPPSPGKQQQPTGVSHQLQQPEQKHTQDQQRTEQQQQQQQLSSEHNAVNKNDSDQTSQAIPSENVTTQATPDSSSIELLSQETVNPTANLDPNGTVGLDNFAKTSSENTPCQTDSSKPEQPSIVTPDLNPSSQSLSQTDNINNNIQSQDAAGKTANSTVSEERTNADTKADKDVENGDVGSAEIIESESVSSATTATKTAAKGWLNPFT</sequence>
<name>A0AAV3Z9W5_9GAST</name>
<evidence type="ECO:0000256" key="9">
    <source>
        <dbReference type="SAM" id="MobiDB-lite"/>
    </source>
</evidence>
<dbReference type="AlphaFoldDB" id="A0AAV3Z9W5"/>
<evidence type="ECO:0000256" key="6">
    <source>
        <dbReference type="ARBA" id="ARBA00023034"/>
    </source>
</evidence>
<feature type="region of interest" description="Disordered" evidence="9">
    <location>
        <begin position="298"/>
        <end position="527"/>
    </location>
</feature>
<feature type="compositionally biased region" description="Polar residues" evidence="9">
    <location>
        <begin position="79"/>
        <end position="92"/>
    </location>
</feature>
<dbReference type="GO" id="GO:1905515">
    <property type="term" value="P:non-motile cilium assembly"/>
    <property type="evidence" value="ECO:0007669"/>
    <property type="project" value="TreeGrafter"/>
</dbReference>
<dbReference type="PANTHER" id="PTHR21470">
    <property type="entry name" value="RAB6-INTERACTING PROTEIN GORAB"/>
    <property type="match status" value="1"/>
</dbReference>
<dbReference type="PANTHER" id="PTHR21470:SF2">
    <property type="entry name" value="RAB6-INTERACTING GOLGIN"/>
    <property type="match status" value="1"/>
</dbReference>
<accession>A0AAV3Z9W5</accession>
<evidence type="ECO:0000313" key="11">
    <source>
        <dbReference type="Proteomes" id="UP000735302"/>
    </source>
</evidence>
<evidence type="ECO:0000256" key="8">
    <source>
        <dbReference type="SAM" id="Coils"/>
    </source>
</evidence>
<keyword evidence="5" id="KW-0963">Cytoplasm</keyword>
<dbReference type="EMBL" id="BLXT01002201">
    <property type="protein sequence ID" value="GFN91934.1"/>
    <property type="molecule type" value="Genomic_DNA"/>
</dbReference>
<feature type="compositionally biased region" description="Basic and acidic residues" evidence="9">
    <location>
        <begin position="12"/>
        <end position="27"/>
    </location>
</feature>
<gene>
    <name evidence="10" type="ORF">PoB_001844000</name>
</gene>
<feature type="compositionally biased region" description="Polar residues" evidence="9">
    <location>
        <begin position="312"/>
        <end position="339"/>
    </location>
</feature>
<feature type="compositionally biased region" description="Low complexity" evidence="9">
    <location>
        <begin position="497"/>
        <end position="521"/>
    </location>
</feature>
<evidence type="ECO:0000256" key="5">
    <source>
        <dbReference type="ARBA" id="ARBA00022490"/>
    </source>
</evidence>
<keyword evidence="6" id="KW-0333">Golgi apparatus</keyword>
<comment type="similarity">
    <text evidence="3">Belongs to the GORAB family.</text>
</comment>
<evidence type="ECO:0000256" key="4">
    <source>
        <dbReference type="ARBA" id="ARBA00014130"/>
    </source>
</evidence>
<evidence type="ECO:0000256" key="3">
    <source>
        <dbReference type="ARBA" id="ARBA00005599"/>
    </source>
</evidence>
<feature type="compositionally biased region" description="Polar residues" evidence="9">
    <location>
        <begin position="359"/>
        <end position="410"/>
    </location>
</feature>
<feature type="compositionally biased region" description="Basic and acidic residues" evidence="9">
    <location>
        <begin position="340"/>
        <end position="349"/>
    </location>
</feature>
<feature type="compositionally biased region" description="Polar residues" evidence="9">
    <location>
        <begin position="420"/>
        <end position="477"/>
    </location>
</feature>
<comment type="caution">
    <text evidence="10">The sequence shown here is derived from an EMBL/GenBank/DDBJ whole genome shotgun (WGS) entry which is preliminary data.</text>
</comment>
<evidence type="ECO:0000256" key="1">
    <source>
        <dbReference type="ARBA" id="ARBA00004496"/>
    </source>
</evidence>
<feature type="compositionally biased region" description="Low complexity" evidence="9">
    <location>
        <begin position="31"/>
        <end position="49"/>
    </location>
</feature>
<evidence type="ECO:0000313" key="10">
    <source>
        <dbReference type="EMBL" id="GFN91934.1"/>
    </source>
</evidence>
<reference evidence="10 11" key="1">
    <citation type="journal article" date="2021" name="Elife">
        <title>Chloroplast acquisition without the gene transfer in kleptoplastic sea slugs, Plakobranchus ocellatus.</title>
        <authorList>
            <person name="Maeda T."/>
            <person name="Takahashi S."/>
            <person name="Yoshida T."/>
            <person name="Shimamura S."/>
            <person name="Takaki Y."/>
            <person name="Nagai Y."/>
            <person name="Toyoda A."/>
            <person name="Suzuki Y."/>
            <person name="Arimoto A."/>
            <person name="Ishii H."/>
            <person name="Satoh N."/>
            <person name="Nishiyama T."/>
            <person name="Hasebe M."/>
            <person name="Maruyama T."/>
            <person name="Minagawa J."/>
            <person name="Obokata J."/>
            <person name="Shigenobu S."/>
        </authorList>
    </citation>
    <scope>NUCLEOTIDE SEQUENCE [LARGE SCALE GENOMIC DNA]</scope>
</reference>
<proteinExistence type="inferred from homology"/>